<reference evidence="3 4" key="1">
    <citation type="submission" date="2024-05" db="EMBL/GenBank/DDBJ databases">
        <title>Genome sequencing of Marine Estuary Bacteria, Shewanella vesiculosa and S. baltica, and Pseudomonas syringae.</title>
        <authorList>
            <person name="Gurung A."/>
            <person name="Maclea K.S."/>
        </authorList>
    </citation>
    <scope>NUCLEOTIDE SEQUENCE [LARGE SCALE GENOMIC DNA]</scope>
    <source>
        <strain evidence="3 4">1A</strain>
    </source>
</reference>
<keyword evidence="3" id="KW-0548">Nucleotidyltransferase</keyword>
<dbReference type="Pfam" id="PF08388">
    <property type="entry name" value="GIIM"/>
    <property type="match status" value="1"/>
</dbReference>
<dbReference type="GO" id="GO:0003964">
    <property type="term" value="F:RNA-directed DNA polymerase activity"/>
    <property type="evidence" value="ECO:0007669"/>
    <property type="project" value="UniProtKB-KW"/>
</dbReference>
<protein>
    <submittedName>
        <fullName evidence="3">Reverse transcriptase domain-containing protein</fullName>
    </submittedName>
</protein>
<dbReference type="InterPro" id="IPR043502">
    <property type="entry name" value="DNA/RNA_pol_sf"/>
</dbReference>
<keyword evidence="3" id="KW-0695">RNA-directed DNA polymerase</keyword>
<comment type="similarity">
    <text evidence="1">Belongs to the bacterial reverse transcriptase family.</text>
</comment>
<dbReference type="PANTHER" id="PTHR34047">
    <property type="entry name" value="NUCLEAR INTRON MATURASE 1, MITOCHONDRIAL-RELATED"/>
    <property type="match status" value="1"/>
</dbReference>
<sequence length="184" mass="20906">LKSGFMDKGLFYRTDEGTPQGGVISPTLMLMTLAGLEQRIKSTALKKGARANFIGYADDFVVTCASKEVLENDIKPLIADFLAERGLTLSEEKTHITHISNGFDFLGFNHRKYKRKLLIKPSKSNTLLFLSNLRELIKKHATIPVNDLIKLINPKLRGWANYYRHCVAKQVFGYVGHKLFYSLW</sequence>
<dbReference type="SUPFAM" id="SSF56672">
    <property type="entry name" value="DNA/RNA polymerases"/>
    <property type="match status" value="1"/>
</dbReference>
<proteinExistence type="inferred from homology"/>
<dbReference type="EMBL" id="JBDPZN010000050">
    <property type="protein sequence ID" value="MEO3684742.1"/>
    <property type="molecule type" value="Genomic_DNA"/>
</dbReference>
<evidence type="ECO:0000313" key="3">
    <source>
        <dbReference type="EMBL" id="MEO3684742.1"/>
    </source>
</evidence>
<accession>A0ABV0FYN4</accession>
<comment type="caution">
    <text evidence="3">The sequence shown here is derived from an EMBL/GenBank/DDBJ whole genome shotgun (WGS) entry which is preliminary data.</text>
</comment>
<gene>
    <name evidence="3" type="ORF">ABHN84_21055</name>
</gene>
<evidence type="ECO:0000313" key="4">
    <source>
        <dbReference type="Proteomes" id="UP001477278"/>
    </source>
</evidence>
<dbReference type="PROSITE" id="PS50878">
    <property type="entry name" value="RT_POL"/>
    <property type="match status" value="1"/>
</dbReference>
<feature type="non-terminal residue" evidence="3">
    <location>
        <position position="1"/>
    </location>
</feature>
<dbReference type="InterPro" id="IPR013597">
    <property type="entry name" value="Mat_intron_G2"/>
</dbReference>
<dbReference type="Proteomes" id="UP001477278">
    <property type="component" value="Unassembled WGS sequence"/>
</dbReference>
<dbReference type="PANTHER" id="PTHR34047:SF10">
    <property type="entry name" value="GROUP II INTRON-ASSOCIATED OPEN READING FRAME"/>
    <property type="match status" value="1"/>
</dbReference>
<keyword evidence="4" id="KW-1185">Reference proteome</keyword>
<name>A0ABV0FYN4_9GAMM</name>
<evidence type="ECO:0000259" key="2">
    <source>
        <dbReference type="PROSITE" id="PS50878"/>
    </source>
</evidence>
<keyword evidence="3" id="KW-0808">Transferase</keyword>
<feature type="non-terminal residue" evidence="3">
    <location>
        <position position="184"/>
    </location>
</feature>
<dbReference type="CDD" id="cd01651">
    <property type="entry name" value="RT_G2_intron"/>
    <property type="match status" value="1"/>
</dbReference>
<organism evidence="3 4">
    <name type="scientific">Shewanella vesiculosa</name>
    <dbReference type="NCBI Taxonomy" id="518738"/>
    <lineage>
        <taxon>Bacteria</taxon>
        <taxon>Pseudomonadati</taxon>
        <taxon>Pseudomonadota</taxon>
        <taxon>Gammaproteobacteria</taxon>
        <taxon>Alteromonadales</taxon>
        <taxon>Shewanellaceae</taxon>
        <taxon>Shewanella</taxon>
    </lineage>
</organism>
<dbReference type="InterPro" id="IPR000477">
    <property type="entry name" value="RT_dom"/>
</dbReference>
<dbReference type="RefSeq" id="WP_347691116.1">
    <property type="nucleotide sequence ID" value="NZ_JBDPZN010000050.1"/>
</dbReference>
<evidence type="ECO:0000256" key="1">
    <source>
        <dbReference type="ARBA" id="ARBA00034120"/>
    </source>
</evidence>
<dbReference type="InterPro" id="IPR051083">
    <property type="entry name" value="GrpII_Intron_Splice-Mob/Def"/>
</dbReference>
<dbReference type="Pfam" id="PF00078">
    <property type="entry name" value="RVT_1"/>
    <property type="match status" value="1"/>
</dbReference>
<feature type="domain" description="Reverse transcriptase" evidence="2">
    <location>
        <begin position="1"/>
        <end position="110"/>
    </location>
</feature>